<dbReference type="Gene3D" id="1.10.246.220">
    <property type="match status" value="1"/>
</dbReference>
<sequence>MVLQKRLDYGFNGYQAPPTPRAARSVRRRCLFKSKADVQQMCAFDLLATVAGKLLLEGGNSPPLLDQVSKKEQLVEGSDGKQEKTENILADEKSCDQDSYERNFLAPDPVTENPNAILPHNDPVSRPASGITTSNCPEKHSSAEHLANDDCKLRLGIFTSVVNPDYSACKIFANNGSDDEIRKHIKMESSVTPNSSTCNGIDLCHPVACDKKPSRLVNSVDDKKLLFCGNHSPCGPPPVNRDNKKLVARDDDDNSSGFTESQIRIKTFRPSPPIGDSKIRKLLASRPHKVAPPVKDDGRYNADAERCKKHISKRSFKRQRSPRDYPFKKRKFYVCSSMSDSDEGNSGGAIGSSPTLSRRVIKTQDSAAGERASFHTSNPQVKLKIRSFRVPELVIEIPETATVGSLKKTVMDAVNAILGGGLRVGVLLQGKMIRDDNITLSQSGISQDKKMDMLGFSLEPSISQAPLQSFPDNRPCQLLHNDPQPLVRYTPATGISRNGIQHGKLGTPPDHAGNDFDNFVECDHDSVLSPPEMSLQKPAAQLKAIVPVPKMEPDALAMVPLKKSKRSDSVQRRIRRPFTVSEVEALVQAVEKLGTGRWRDVKLSAFDSAKHRTYVDLKDKWKTLVHTARISPQQRRGEPVPQELLDRVLATHAYWSQQHAKQHLKSQLDTCLLL</sequence>
<accession>A0A2Z7D8J6</accession>
<dbReference type="GO" id="GO:0005634">
    <property type="term" value="C:nucleus"/>
    <property type="evidence" value="ECO:0007669"/>
    <property type="project" value="UniProtKB-SubCell"/>
</dbReference>
<feature type="domain" description="Myb-like" evidence="6">
    <location>
        <begin position="570"/>
        <end position="625"/>
    </location>
</feature>
<reference evidence="8 9" key="1">
    <citation type="journal article" date="2015" name="Proc. Natl. Acad. Sci. U.S.A.">
        <title>The resurrection genome of Boea hygrometrica: A blueprint for survival of dehydration.</title>
        <authorList>
            <person name="Xiao L."/>
            <person name="Yang G."/>
            <person name="Zhang L."/>
            <person name="Yang X."/>
            <person name="Zhao S."/>
            <person name="Ji Z."/>
            <person name="Zhou Q."/>
            <person name="Hu M."/>
            <person name="Wang Y."/>
            <person name="Chen M."/>
            <person name="Xu Y."/>
            <person name="Jin H."/>
            <person name="Xiao X."/>
            <person name="Hu G."/>
            <person name="Bao F."/>
            <person name="Hu Y."/>
            <person name="Wan P."/>
            <person name="Li L."/>
            <person name="Deng X."/>
            <person name="Kuang T."/>
            <person name="Xiang C."/>
            <person name="Zhu J.K."/>
            <person name="Oliver M.J."/>
            <person name="He Y."/>
        </authorList>
    </citation>
    <scope>NUCLEOTIDE SEQUENCE [LARGE SCALE GENOMIC DNA]</scope>
    <source>
        <strain evidence="9">cv. XS01</strain>
    </source>
</reference>
<dbReference type="Proteomes" id="UP000250235">
    <property type="component" value="Unassembled WGS sequence"/>
</dbReference>
<dbReference type="InterPro" id="IPR000626">
    <property type="entry name" value="Ubiquitin-like_dom"/>
</dbReference>
<dbReference type="PROSITE" id="PS51294">
    <property type="entry name" value="HTH_MYB"/>
    <property type="match status" value="1"/>
</dbReference>
<organism evidence="8 9">
    <name type="scientific">Dorcoceras hygrometricum</name>
    <dbReference type="NCBI Taxonomy" id="472368"/>
    <lineage>
        <taxon>Eukaryota</taxon>
        <taxon>Viridiplantae</taxon>
        <taxon>Streptophyta</taxon>
        <taxon>Embryophyta</taxon>
        <taxon>Tracheophyta</taxon>
        <taxon>Spermatophyta</taxon>
        <taxon>Magnoliopsida</taxon>
        <taxon>eudicotyledons</taxon>
        <taxon>Gunneridae</taxon>
        <taxon>Pentapetalae</taxon>
        <taxon>asterids</taxon>
        <taxon>lamiids</taxon>
        <taxon>Lamiales</taxon>
        <taxon>Gesneriaceae</taxon>
        <taxon>Didymocarpoideae</taxon>
        <taxon>Trichosporeae</taxon>
        <taxon>Loxocarpinae</taxon>
        <taxon>Dorcoceras</taxon>
    </lineage>
</organism>
<dbReference type="PROSITE" id="PS50053">
    <property type="entry name" value="UBIQUITIN_2"/>
    <property type="match status" value="1"/>
</dbReference>
<protein>
    <submittedName>
        <fullName evidence="8">Telomere repeat-binding protein 5</fullName>
    </submittedName>
</protein>
<name>A0A2Z7D8J6_9LAMI</name>
<dbReference type="SUPFAM" id="SSF46689">
    <property type="entry name" value="Homeodomain-like"/>
    <property type="match status" value="1"/>
</dbReference>
<dbReference type="PANTHER" id="PTHR21717:SF70">
    <property type="entry name" value="TELOMERE REPEAT-BINDING PROTEIN 2-RELATED"/>
    <property type="match status" value="1"/>
</dbReference>
<dbReference type="AlphaFoldDB" id="A0A2Z7D8J6"/>
<dbReference type="InterPro" id="IPR017930">
    <property type="entry name" value="Myb_dom"/>
</dbReference>
<evidence type="ECO:0000313" key="8">
    <source>
        <dbReference type="EMBL" id="KZV53568.1"/>
    </source>
</evidence>
<dbReference type="SUPFAM" id="SSF54236">
    <property type="entry name" value="Ubiquitin-like"/>
    <property type="match status" value="1"/>
</dbReference>
<dbReference type="PANTHER" id="PTHR21717">
    <property type="entry name" value="TELOMERIC REPEAT BINDING PROTEIN"/>
    <property type="match status" value="1"/>
</dbReference>
<evidence type="ECO:0000256" key="3">
    <source>
        <dbReference type="ARBA" id="ARBA00023242"/>
    </source>
</evidence>
<dbReference type="InterPro" id="IPR009057">
    <property type="entry name" value="Homeodomain-like_sf"/>
</dbReference>
<dbReference type="CDD" id="cd11660">
    <property type="entry name" value="SANT_TRF"/>
    <property type="match status" value="1"/>
</dbReference>
<dbReference type="EMBL" id="KQ990177">
    <property type="protein sequence ID" value="KZV53568.1"/>
    <property type="molecule type" value="Genomic_DNA"/>
</dbReference>
<dbReference type="PROSITE" id="PS50090">
    <property type="entry name" value="MYB_LIKE"/>
    <property type="match status" value="1"/>
</dbReference>
<keyword evidence="9" id="KW-1185">Reference proteome</keyword>
<evidence type="ECO:0000313" key="9">
    <source>
        <dbReference type="Proteomes" id="UP000250235"/>
    </source>
</evidence>
<evidence type="ECO:0000259" key="5">
    <source>
        <dbReference type="PROSITE" id="PS50053"/>
    </source>
</evidence>
<keyword evidence="2" id="KW-0238">DNA-binding</keyword>
<dbReference type="InterPro" id="IPR031105">
    <property type="entry name" value="TRP_plant"/>
</dbReference>
<dbReference type="OrthoDB" id="2020981at2759"/>
<evidence type="ECO:0000256" key="2">
    <source>
        <dbReference type="ARBA" id="ARBA00023125"/>
    </source>
</evidence>
<comment type="subcellular location">
    <subcellularLocation>
        <location evidence="1">Nucleus</location>
    </subcellularLocation>
</comment>
<feature type="region of interest" description="Disordered" evidence="4">
    <location>
        <begin position="338"/>
        <end position="358"/>
    </location>
</feature>
<evidence type="ECO:0000256" key="4">
    <source>
        <dbReference type="SAM" id="MobiDB-lite"/>
    </source>
</evidence>
<feature type="domain" description="Ubiquitin-like" evidence="5">
    <location>
        <begin position="381"/>
        <end position="454"/>
    </location>
</feature>
<dbReference type="GO" id="GO:0042162">
    <property type="term" value="F:telomeric DNA binding"/>
    <property type="evidence" value="ECO:0007669"/>
    <property type="project" value="UniProtKB-ARBA"/>
</dbReference>
<dbReference type="Pfam" id="PF00249">
    <property type="entry name" value="Myb_DNA-binding"/>
    <property type="match status" value="1"/>
</dbReference>
<feature type="domain" description="HTH myb-type" evidence="7">
    <location>
        <begin position="571"/>
        <end position="629"/>
    </location>
</feature>
<evidence type="ECO:0000256" key="1">
    <source>
        <dbReference type="ARBA" id="ARBA00004123"/>
    </source>
</evidence>
<feature type="region of interest" description="Disordered" evidence="4">
    <location>
        <begin position="239"/>
        <end position="261"/>
    </location>
</feature>
<proteinExistence type="predicted"/>
<dbReference type="InterPro" id="IPR001005">
    <property type="entry name" value="SANT/Myb"/>
</dbReference>
<keyword evidence="3" id="KW-0539">Nucleus</keyword>
<evidence type="ECO:0000259" key="7">
    <source>
        <dbReference type="PROSITE" id="PS51294"/>
    </source>
</evidence>
<dbReference type="Pfam" id="PF23603">
    <property type="entry name" value="Ubiquitin_TPR1"/>
    <property type="match status" value="1"/>
</dbReference>
<dbReference type="SMART" id="SM00717">
    <property type="entry name" value="SANT"/>
    <property type="match status" value="1"/>
</dbReference>
<gene>
    <name evidence="8" type="ORF">F511_27292</name>
</gene>
<dbReference type="InterPro" id="IPR029071">
    <property type="entry name" value="Ubiquitin-like_domsf"/>
</dbReference>
<evidence type="ECO:0000259" key="6">
    <source>
        <dbReference type="PROSITE" id="PS50090"/>
    </source>
</evidence>
<dbReference type="InterPro" id="IPR057625">
    <property type="entry name" value="TPR1-6-like_ubiquitin"/>
</dbReference>